<evidence type="ECO:0000313" key="3">
    <source>
        <dbReference type="Proteomes" id="UP000298180"/>
    </source>
</evidence>
<dbReference type="GO" id="GO:0016787">
    <property type="term" value="F:hydrolase activity"/>
    <property type="evidence" value="ECO:0007669"/>
    <property type="project" value="UniProtKB-KW"/>
</dbReference>
<dbReference type="GO" id="GO:0016020">
    <property type="term" value="C:membrane"/>
    <property type="evidence" value="ECO:0007669"/>
    <property type="project" value="TreeGrafter"/>
</dbReference>
<protein>
    <submittedName>
        <fullName evidence="2">Alpha/beta hydrolase</fullName>
    </submittedName>
</protein>
<dbReference type="Proteomes" id="UP000298180">
    <property type="component" value="Unassembled WGS sequence"/>
</dbReference>
<dbReference type="OrthoDB" id="9780765at2"/>
<dbReference type="InterPro" id="IPR050266">
    <property type="entry name" value="AB_hydrolase_sf"/>
</dbReference>
<dbReference type="AlphaFoldDB" id="A0A4Z0BPT5"/>
<dbReference type="InterPro" id="IPR000073">
    <property type="entry name" value="AB_hydrolase_1"/>
</dbReference>
<dbReference type="SUPFAM" id="SSF53474">
    <property type="entry name" value="alpha/beta-Hydrolases"/>
    <property type="match status" value="1"/>
</dbReference>
<keyword evidence="2" id="KW-0378">Hydrolase</keyword>
<keyword evidence="3" id="KW-1185">Reference proteome</keyword>
<evidence type="ECO:0000313" key="2">
    <source>
        <dbReference type="EMBL" id="TFZ00782.1"/>
    </source>
</evidence>
<dbReference type="Gene3D" id="3.40.50.1820">
    <property type="entry name" value="alpha/beta hydrolase"/>
    <property type="match status" value="1"/>
</dbReference>
<organism evidence="2 3">
    <name type="scientific">Ramlibacter henchirensis</name>
    <dbReference type="NCBI Taxonomy" id="204072"/>
    <lineage>
        <taxon>Bacteria</taxon>
        <taxon>Pseudomonadati</taxon>
        <taxon>Pseudomonadota</taxon>
        <taxon>Betaproteobacteria</taxon>
        <taxon>Burkholderiales</taxon>
        <taxon>Comamonadaceae</taxon>
        <taxon>Ramlibacter</taxon>
    </lineage>
</organism>
<name>A0A4Z0BPT5_9BURK</name>
<accession>A0A4Z0BPT5</accession>
<gene>
    <name evidence="2" type="ORF">EZ313_20270</name>
</gene>
<dbReference type="PRINTS" id="PR00111">
    <property type="entry name" value="ABHYDROLASE"/>
</dbReference>
<evidence type="ECO:0000259" key="1">
    <source>
        <dbReference type="Pfam" id="PF00561"/>
    </source>
</evidence>
<dbReference type="InterPro" id="IPR029058">
    <property type="entry name" value="AB_hydrolase_fold"/>
</dbReference>
<dbReference type="PANTHER" id="PTHR43798">
    <property type="entry name" value="MONOACYLGLYCEROL LIPASE"/>
    <property type="match status" value="1"/>
</dbReference>
<reference evidence="2 3" key="1">
    <citation type="submission" date="2019-03" db="EMBL/GenBank/DDBJ databases">
        <title>Ramlibacter henchirensis DSM 14656, whole genome shotgun sequence.</title>
        <authorList>
            <person name="Zhang X."/>
            <person name="Feng G."/>
            <person name="Zhu H."/>
        </authorList>
    </citation>
    <scope>NUCLEOTIDE SEQUENCE [LARGE SCALE GENOMIC DNA]</scope>
    <source>
        <strain evidence="2 3">DSM 14656</strain>
    </source>
</reference>
<feature type="domain" description="AB hydrolase-1" evidence="1">
    <location>
        <begin position="42"/>
        <end position="267"/>
    </location>
</feature>
<dbReference type="PANTHER" id="PTHR43798:SF33">
    <property type="entry name" value="HYDROLASE, PUTATIVE (AFU_ORTHOLOGUE AFUA_2G14860)-RELATED"/>
    <property type="match status" value="1"/>
</dbReference>
<sequence length="285" mass="31221">MRRKRPFVRHEPEPLMHATVRHVRLPGGLTFECAEQGPPGGPALLMLHGITDTWRSFEPVLPWLPPEWHVVSMTQRGHGGSSAAASLRTRDFAADAAGLIDTLGLSQVLVVGHSMGAVNALRLAIDHPNRVRGVVAAGAFASFSDKPEFVDFVQSQILGLGAQVPRELAESFQRDTIAGPVAPRLLETMVDECLRTPAATWRGAFAALLDDDFTDELHTIEAPVLLPWGDADAFSPESDQQRLERQLPQATRVVYAGVGHALHWEQPRRFAADLMRFEETLVVPG</sequence>
<dbReference type="EMBL" id="SMLM01000003">
    <property type="protein sequence ID" value="TFZ00782.1"/>
    <property type="molecule type" value="Genomic_DNA"/>
</dbReference>
<dbReference type="Pfam" id="PF00561">
    <property type="entry name" value="Abhydrolase_1"/>
    <property type="match status" value="1"/>
</dbReference>
<proteinExistence type="predicted"/>
<comment type="caution">
    <text evidence="2">The sequence shown here is derived from an EMBL/GenBank/DDBJ whole genome shotgun (WGS) entry which is preliminary data.</text>
</comment>